<dbReference type="Gene3D" id="1.10.1200.10">
    <property type="entry name" value="ACP-like"/>
    <property type="match status" value="1"/>
</dbReference>
<evidence type="ECO:0000256" key="5">
    <source>
        <dbReference type="ARBA" id="ARBA00023274"/>
    </source>
</evidence>
<evidence type="ECO:0000256" key="3">
    <source>
        <dbReference type="ARBA" id="ARBA00022980"/>
    </source>
</evidence>
<keyword evidence="5" id="KW-0687">Ribonucleoprotein</keyword>
<comment type="subcellular location">
    <subcellularLocation>
        <location evidence="1">Mitochondrion</location>
    </subcellularLocation>
</comment>
<dbReference type="InterPro" id="IPR018305">
    <property type="entry name" value="Ribosomal_m50"/>
</dbReference>
<dbReference type="OrthoDB" id="3980895at2759"/>
<dbReference type="RefSeq" id="XP_043049602.1">
    <property type="nucleotide sequence ID" value="XM_043195897.1"/>
</dbReference>
<proteinExistence type="inferred from homology"/>
<dbReference type="InterPro" id="IPR036736">
    <property type="entry name" value="ACP-like_sf"/>
</dbReference>
<gene>
    <name evidence="7" type="ORF">KQ657_005258</name>
</gene>
<evidence type="ECO:0000256" key="1">
    <source>
        <dbReference type="ARBA" id="ARBA00004173"/>
    </source>
</evidence>
<evidence type="ECO:0000313" key="8">
    <source>
        <dbReference type="Proteomes" id="UP000790833"/>
    </source>
</evidence>
<reference evidence="7" key="1">
    <citation type="submission" date="2021-03" db="EMBL/GenBank/DDBJ databases">
        <authorList>
            <person name="Palmer J.M."/>
        </authorList>
    </citation>
    <scope>NUCLEOTIDE SEQUENCE</scope>
    <source>
        <strain evidence="7">ARV_011</strain>
    </source>
</reference>
<accession>A0A9P8AIU6</accession>
<keyword evidence="8" id="KW-1185">Reference proteome</keyword>
<dbReference type="EMBL" id="JAHMUF010000009">
    <property type="protein sequence ID" value="KAG7194055.1"/>
    <property type="molecule type" value="Genomic_DNA"/>
</dbReference>
<comment type="caution">
    <text evidence="7">The sequence shown here is derived from an EMBL/GenBank/DDBJ whole genome shotgun (WGS) entry which is preliminary data.</text>
</comment>
<evidence type="ECO:0000256" key="4">
    <source>
        <dbReference type="ARBA" id="ARBA00023128"/>
    </source>
</evidence>
<name>A0A9P8AIU6_9ASCO</name>
<dbReference type="AlphaFoldDB" id="A0A9P8AIU6"/>
<evidence type="ECO:0000256" key="2">
    <source>
        <dbReference type="ARBA" id="ARBA00008860"/>
    </source>
</evidence>
<evidence type="ECO:0000256" key="6">
    <source>
        <dbReference type="ARBA" id="ARBA00035183"/>
    </source>
</evidence>
<evidence type="ECO:0000313" key="7">
    <source>
        <dbReference type="EMBL" id="KAG7194055.1"/>
    </source>
</evidence>
<organism evidence="7 8">
    <name type="scientific">Scheffersomyces spartinae</name>
    <dbReference type="NCBI Taxonomy" id="45513"/>
    <lineage>
        <taxon>Eukaryota</taxon>
        <taxon>Fungi</taxon>
        <taxon>Dikarya</taxon>
        <taxon>Ascomycota</taxon>
        <taxon>Saccharomycotina</taxon>
        <taxon>Pichiomycetes</taxon>
        <taxon>Debaryomycetaceae</taxon>
        <taxon>Scheffersomyces</taxon>
    </lineage>
</organism>
<dbReference type="GeneID" id="66118632"/>
<sequence length="220" mass="25620">MWKAVARRSRPGHRLVSVIPRRSLFENFFRKTVNKEQLIEKQDEAVEEGKIVFLTEQNSPSNKKAEEEIDAVNFKINQWRDQTVHPKDFEQTFSGDKLSTIINETYNDLKQTSISSPTEYSALELTDLNFRFTFTKELQRKLGFLINDYTISSSHNVDTLYKHLSKLTNKRWVSETNPNGISLRAEDFTAPNIYLNQEVPEVQQEKLYQDLLAKANQSTI</sequence>
<comment type="similarity">
    <text evidence="2">Belongs to the mitochondrion-specific ribosomal protein mL50 family.</text>
</comment>
<dbReference type="Proteomes" id="UP000790833">
    <property type="component" value="Unassembled WGS sequence"/>
</dbReference>
<dbReference type="GO" id="GO:1990904">
    <property type="term" value="C:ribonucleoprotein complex"/>
    <property type="evidence" value="ECO:0007669"/>
    <property type="project" value="UniProtKB-KW"/>
</dbReference>
<protein>
    <recommendedName>
        <fullName evidence="6">Large ribosomal subunit protein mL50</fullName>
    </recommendedName>
</protein>
<keyword evidence="4" id="KW-0496">Mitochondrion</keyword>
<dbReference type="Pfam" id="PF10501">
    <property type="entry name" value="Ribosomal_L50"/>
    <property type="match status" value="1"/>
</dbReference>
<keyword evidence="3" id="KW-0689">Ribosomal protein</keyword>
<dbReference type="GO" id="GO:0005840">
    <property type="term" value="C:ribosome"/>
    <property type="evidence" value="ECO:0007669"/>
    <property type="project" value="UniProtKB-KW"/>
</dbReference>
<dbReference type="GO" id="GO:0005739">
    <property type="term" value="C:mitochondrion"/>
    <property type="evidence" value="ECO:0007669"/>
    <property type="project" value="UniProtKB-SubCell"/>
</dbReference>